<dbReference type="EMBL" id="BPLQ01003275">
    <property type="protein sequence ID" value="GIX99167.1"/>
    <property type="molecule type" value="Genomic_DNA"/>
</dbReference>
<feature type="compositionally biased region" description="Low complexity" evidence="1">
    <location>
        <begin position="34"/>
        <end position="51"/>
    </location>
</feature>
<protein>
    <submittedName>
        <fullName evidence="2">Uncharacterized protein</fullName>
    </submittedName>
</protein>
<keyword evidence="3" id="KW-1185">Reference proteome</keyword>
<proteinExistence type="predicted"/>
<feature type="region of interest" description="Disordered" evidence="1">
    <location>
        <begin position="1"/>
        <end position="117"/>
    </location>
</feature>
<accession>A0AAV4PNM5</accession>
<sequence>MASNDEGSYTSYTSASEDIGSEDTPEELGGDELSSSSSTTTTASSSASSPRRSPRLAEKRSRILEKEGVNFRPKRRRHGTGPPHMIIVPVASLPHPRAAGPPVPGKTLNLESSFSNT</sequence>
<name>A0AAV4PNM5_9ARAC</name>
<feature type="compositionally biased region" description="Acidic residues" evidence="1">
    <location>
        <begin position="19"/>
        <end position="30"/>
    </location>
</feature>
<gene>
    <name evidence="2" type="ORF">CDAR_601651</name>
</gene>
<evidence type="ECO:0000313" key="2">
    <source>
        <dbReference type="EMBL" id="GIX99167.1"/>
    </source>
</evidence>
<feature type="compositionally biased region" description="Polar residues" evidence="1">
    <location>
        <begin position="1"/>
        <end position="16"/>
    </location>
</feature>
<evidence type="ECO:0000313" key="3">
    <source>
        <dbReference type="Proteomes" id="UP001054837"/>
    </source>
</evidence>
<feature type="compositionally biased region" description="Basic and acidic residues" evidence="1">
    <location>
        <begin position="55"/>
        <end position="69"/>
    </location>
</feature>
<dbReference type="AlphaFoldDB" id="A0AAV4PNM5"/>
<dbReference type="Proteomes" id="UP001054837">
    <property type="component" value="Unassembled WGS sequence"/>
</dbReference>
<reference evidence="2 3" key="1">
    <citation type="submission" date="2021-06" db="EMBL/GenBank/DDBJ databases">
        <title>Caerostris darwini draft genome.</title>
        <authorList>
            <person name="Kono N."/>
            <person name="Arakawa K."/>
        </authorList>
    </citation>
    <scope>NUCLEOTIDE SEQUENCE [LARGE SCALE GENOMIC DNA]</scope>
</reference>
<comment type="caution">
    <text evidence="2">The sequence shown here is derived from an EMBL/GenBank/DDBJ whole genome shotgun (WGS) entry which is preliminary data.</text>
</comment>
<evidence type="ECO:0000256" key="1">
    <source>
        <dbReference type="SAM" id="MobiDB-lite"/>
    </source>
</evidence>
<organism evidence="2 3">
    <name type="scientific">Caerostris darwini</name>
    <dbReference type="NCBI Taxonomy" id="1538125"/>
    <lineage>
        <taxon>Eukaryota</taxon>
        <taxon>Metazoa</taxon>
        <taxon>Ecdysozoa</taxon>
        <taxon>Arthropoda</taxon>
        <taxon>Chelicerata</taxon>
        <taxon>Arachnida</taxon>
        <taxon>Araneae</taxon>
        <taxon>Araneomorphae</taxon>
        <taxon>Entelegynae</taxon>
        <taxon>Araneoidea</taxon>
        <taxon>Araneidae</taxon>
        <taxon>Caerostris</taxon>
    </lineage>
</organism>